<evidence type="ECO:0000313" key="3">
    <source>
        <dbReference type="Proteomes" id="UP000644749"/>
    </source>
</evidence>
<dbReference type="EMBL" id="JAESHT010000027">
    <property type="protein sequence ID" value="MBL3675479.1"/>
    <property type="molecule type" value="Genomic_DNA"/>
</dbReference>
<gene>
    <name evidence="2" type="ORF">JL111_18565</name>
</gene>
<organism evidence="2 3">
    <name type="scientific">Paracoccus aerius</name>
    <dbReference type="NCBI Taxonomy" id="1915382"/>
    <lineage>
        <taxon>Bacteria</taxon>
        <taxon>Pseudomonadati</taxon>
        <taxon>Pseudomonadota</taxon>
        <taxon>Alphaproteobacteria</taxon>
        <taxon>Rhodobacterales</taxon>
        <taxon>Paracoccaceae</taxon>
        <taxon>Paracoccus</taxon>
    </lineage>
</organism>
<feature type="region of interest" description="Disordered" evidence="1">
    <location>
        <begin position="26"/>
        <end position="45"/>
    </location>
</feature>
<dbReference type="Proteomes" id="UP000644749">
    <property type="component" value="Unassembled WGS sequence"/>
</dbReference>
<keyword evidence="3" id="KW-1185">Reference proteome</keyword>
<accession>A0ABS1SAC4</accession>
<comment type="caution">
    <text evidence="2">The sequence shown here is derived from an EMBL/GenBank/DDBJ whole genome shotgun (WGS) entry which is preliminary data.</text>
</comment>
<protein>
    <submittedName>
        <fullName evidence="2">Uncharacterized protein</fullName>
    </submittedName>
</protein>
<proteinExistence type="predicted"/>
<name>A0ABS1SAC4_9RHOB</name>
<reference evidence="2 3" key="1">
    <citation type="submission" date="2021-01" db="EMBL/GenBank/DDBJ databases">
        <title>011410 draft genome.</title>
        <authorList>
            <person name="Lang L."/>
        </authorList>
    </citation>
    <scope>NUCLEOTIDE SEQUENCE [LARGE SCALE GENOMIC DNA]</scope>
    <source>
        <strain evidence="2 3">KCTC 42845</strain>
    </source>
</reference>
<dbReference type="RefSeq" id="WP_191312662.1">
    <property type="nucleotide sequence ID" value="NZ_BNCL01000029.1"/>
</dbReference>
<sequence>MAVPLELIRGKVARKAILASEQSLRPTHEKVNSTGWNDTFKKQPETHVPERQELPAAINMLDAWQEQYRSD</sequence>
<evidence type="ECO:0000313" key="2">
    <source>
        <dbReference type="EMBL" id="MBL3675479.1"/>
    </source>
</evidence>
<evidence type="ECO:0000256" key="1">
    <source>
        <dbReference type="SAM" id="MobiDB-lite"/>
    </source>
</evidence>